<gene>
    <name evidence="2" type="ORF">O181_020539</name>
</gene>
<feature type="compositionally biased region" description="Basic and acidic residues" evidence="1">
    <location>
        <begin position="66"/>
        <end position="82"/>
    </location>
</feature>
<keyword evidence="3" id="KW-1185">Reference proteome</keyword>
<accession>A0A9Q3C946</accession>
<feature type="region of interest" description="Disordered" evidence="1">
    <location>
        <begin position="66"/>
        <end position="85"/>
    </location>
</feature>
<comment type="caution">
    <text evidence="2">The sequence shown here is derived from an EMBL/GenBank/DDBJ whole genome shotgun (WGS) entry which is preliminary data.</text>
</comment>
<reference evidence="2" key="1">
    <citation type="submission" date="2021-03" db="EMBL/GenBank/DDBJ databases">
        <title>Draft genome sequence of rust myrtle Austropuccinia psidii MF-1, a brazilian biotype.</title>
        <authorList>
            <person name="Quecine M.C."/>
            <person name="Pachon D.M.R."/>
            <person name="Bonatelli M.L."/>
            <person name="Correr F.H."/>
            <person name="Franceschini L.M."/>
            <person name="Leite T.F."/>
            <person name="Margarido G.R.A."/>
            <person name="Almeida C.A."/>
            <person name="Ferrarezi J.A."/>
            <person name="Labate C.A."/>
        </authorList>
    </citation>
    <scope>NUCLEOTIDE SEQUENCE</scope>
    <source>
        <strain evidence="2">MF-1</strain>
    </source>
</reference>
<evidence type="ECO:0000256" key="1">
    <source>
        <dbReference type="SAM" id="MobiDB-lite"/>
    </source>
</evidence>
<proteinExistence type="predicted"/>
<dbReference type="Proteomes" id="UP000765509">
    <property type="component" value="Unassembled WGS sequence"/>
</dbReference>
<evidence type="ECO:0000313" key="3">
    <source>
        <dbReference type="Proteomes" id="UP000765509"/>
    </source>
</evidence>
<protein>
    <submittedName>
        <fullName evidence="2">Uncharacterized protein</fullName>
    </submittedName>
</protein>
<evidence type="ECO:0000313" key="2">
    <source>
        <dbReference type="EMBL" id="MBW0480824.1"/>
    </source>
</evidence>
<name>A0A9Q3C946_9BASI</name>
<organism evidence="2 3">
    <name type="scientific">Austropuccinia psidii MF-1</name>
    <dbReference type="NCBI Taxonomy" id="1389203"/>
    <lineage>
        <taxon>Eukaryota</taxon>
        <taxon>Fungi</taxon>
        <taxon>Dikarya</taxon>
        <taxon>Basidiomycota</taxon>
        <taxon>Pucciniomycotina</taxon>
        <taxon>Pucciniomycetes</taxon>
        <taxon>Pucciniales</taxon>
        <taxon>Sphaerophragmiaceae</taxon>
        <taxon>Austropuccinia</taxon>
    </lineage>
</organism>
<dbReference type="EMBL" id="AVOT02006123">
    <property type="protein sequence ID" value="MBW0480824.1"/>
    <property type="molecule type" value="Genomic_DNA"/>
</dbReference>
<dbReference type="AlphaFoldDB" id="A0A9Q3C946"/>
<sequence>MSSTHSETNGEPKREDFMVHEQGTCSNSELTHPQIPLSKSRLNQFKMQQQGNKAFKSHNVADCASQKEPKRWLKEENPDNVHGRRGAVNSHFLFLLKMKDKHFSSLPAPPSTE</sequence>